<dbReference type="SUPFAM" id="SSF49777">
    <property type="entry name" value="PEBP-like"/>
    <property type="match status" value="1"/>
</dbReference>
<comment type="caution">
    <text evidence="2">The sequence shown here is derived from an EMBL/GenBank/DDBJ whole genome shotgun (WGS) entry which is preliminary data.</text>
</comment>
<dbReference type="EMBL" id="JACHVP010000001">
    <property type="protein sequence ID" value="MBB2966458.1"/>
    <property type="molecule type" value="Genomic_DNA"/>
</dbReference>
<evidence type="ECO:0000256" key="1">
    <source>
        <dbReference type="ARBA" id="ARBA00007120"/>
    </source>
</evidence>
<evidence type="ECO:0000313" key="2">
    <source>
        <dbReference type="EMBL" id="MBB2966458.1"/>
    </source>
</evidence>
<proteinExistence type="inferred from homology"/>
<dbReference type="Pfam" id="PF01161">
    <property type="entry name" value="PBP"/>
    <property type="match status" value="1"/>
</dbReference>
<reference evidence="2 3" key="1">
    <citation type="submission" date="2020-08" db="EMBL/GenBank/DDBJ databases">
        <title>Sequencing the genomes of 1000 actinobacteria strains.</title>
        <authorList>
            <person name="Klenk H.-P."/>
        </authorList>
    </citation>
    <scope>NUCLEOTIDE SEQUENCE [LARGE SCALE GENOMIC DNA]</scope>
    <source>
        <strain evidence="2 3">DSM 20146</strain>
    </source>
</reference>
<dbReference type="InterPro" id="IPR036610">
    <property type="entry name" value="PEBP-like_sf"/>
</dbReference>
<dbReference type="RefSeq" id="WP_021763711.1">
    <property type="nucleotide sequence ID" value="NZ_JACHVP010000001.1"/>
</dbReference>
<protein>
    <recommendedName>
        <fullName evidence="4">YbhB/YbcL family Raf kinase inhibitor-like protein</fullName>
    </recommendedName>
</protein>
<dbReference type="Proteomes" id="UP000538196">
    <property type="component" value="Unassembled WGS sequence"/>
</dbReference>
<dbReference type="InterPro" id="IPR005247">
    <property type="entry name" value="YbhB_YbcL/LppC-like"/>
</dbReference>
<gene>
    <name evidence="2" type="ORF">FHX33_001190</name>
</gene>
<organism evidence="2 3">
    <name type="scientific">Leifsonia aquatica</name>
    <name type="common">Corynebacterium aquaticum</name>
    <dbReference type="NCBI Taxonomy" id="144185"/>
    <lineage>
        <taxon>Bacteria</taxon>
        <taxon>Bacillati</taxon>
        <taxon>Actinomycetota</taxon>
        <taxon>Actinomycetes</taxon>
        <taxon>Micrococcales</taxon>
        <taxon>Microbacteriaceae</taxon>
        <taxon>Leifsonia</taxon>
    </lineage>
</organism>
<comment type="similarity">
    <text evidence="1">Belongs to the UPF0098 family.</text>
</comment>
<keyword evidence="3" id="KW-1185">Reference proteome</keyword>
<accession>A0A7W4YHQ3</accession>
<dbReference type="AlphaFoldDB" id="A0A7W4YHQ3"/>
<sequence length="188" mass="19656">MHPVEALFVPLGRALRKRRPDEALSIANAPELTTGGRLTLTSPAFADGGIIPAKNCGALIGTSISPALEWSALPDGTVDLLLVFEDLDVPGPVPGLHTVVAFPPTGGVEEGAIRADDPRFRFLPLRLGVARYVGPRPLPGHGTHRYRFHLYALDAPVDLAALSSPAELPGALAGHVLASGTLLGTRTT</sequence>
<evidence type="ECO:0008006" key="4">
    <source>
        <dbReference type="Google" id="ProtNLM"/>
    </source>
</evidence>
<dbReference type="CDD" id="cd00865">
    <property type="entry name" value="PEBP_bact_arch"/>
    <property type="match status" value="1"/>
</dbReference>
<evidence type="ECO:0000313" key="3">
    <source>
        <dbReference type="Proteomes" id="UP000538196"/>
    </source>
</evidence>
<dbReference type="InterPro" id="IPR008914">
    <property type="entry name" value="PEBP"/>
</dbReference>
<name>A0A7W4YHQ3_LEIAQ</name>
<dbReference type="Gene3D" id="3.90.280.10">
    <property type="entry name" value="PEBP-like"/>
    <property type="match status" value="1"/>
</dbReference>